<dbReference type="AlphaFoldDB" id="A0A1I1CCD8"/>
<dbReference type="InterPro" id="IPR050275">
    <property type="entry name" value="PGM_Phosphatase"/>
</dbReference>
<protein>
    <submittedName>
        <fullName evidence="1">Broad specificity phosphatase PhoE</fullName>
    </submittedName>
</protein>
<reference evidence="2" key="1">
    <citation type="submission" date="2016-10" db="EMBL/GenBank/DDBJ databases">
        <authorList>
            <person name="Varghese N."/>
            <person name="Submissions S."/>
        </authorList>
    </citation>
    <scope>NUCLEOTIDE SEQUENCE [LARGE SCALE GENOMIC DNA]</scope>
    <source>
        <strain evidence="2">CGMCC 4.3568</strain>
    </source>
</reference>
<dbReference type="Pfam" id="PF00300">
    <property type="entry name" value="His_Phos_1"/>
    <property type="match status" value="1"/>
</dbReference>
<dbReference type="OrthoDB" id="280692at2"/>
<dbReference type="RefSeq" id="WP_091677472.1">
    <property type="nucleotide sequence ID" value="NZ_FOKG01000022.1"/>
</dbReference>
<accession>A0A1I1CCD8</accession>
<dbReference type="PANTHER" id="PTHR48100:SF1">
    <property type="entry name" value="HISTIDINE PHOSPHATASE FAMILY PROTEIN-RELATED"/>
    <property type="match status" value="1"/>
</dbReference>
<keyword evidence="2" id="KW-1185">Reference proteome</keyword>
<organism evidence="1 2">
    <name type="scientific">Amycolatopsis marina</name>
    <dbReference type="NCBI Taxonomy" id="490629"/>
    <lineage>
        <taxon>Bacteria</taxon>
        <taxon>Bacillati</taxon>
        <taxon>Actinomycetota</taxon>
        <taxon>Actinomycetes</taxon>
        <taxon>Pseudonocardiales</taxon>
        <taxon>Pseudonocardiaceae</taxon>
        <taxon>Amycolatopsis</taxon>
    </lineage>
</organism>
<dbReference type="GO" id="GO:0016791">
    <property type="term" value="F:phosphatase activity"/>
    <property type="evidence" value="ECO:0007669"/>
    <property type="project" value="TreeGrafter"/>
</dbReference>
<dbReference type="SMART" id="SM00855">
    <property type="entry name" value="PGAM"/>
    <property type="match status" value="1"/>
</dbReference>
<dbReference type="GO" id="GO:0005737">
    <property type="term" value="C:cytoplasm"/>
    <property type="evidence" value="ECO:0007669"/>
    <property type="project" value="TreeGrafter"/>
</dbReference>
<gene>
    <name evidence="1" type="ORF">SAMN05216266_12233</name>
</gene>
<dbReference type="InterPro" id="IPR013078">
    <property type="entry name" value="His_Pase_superF_clade-1"/>
</dbReference>
<sequence>MGAVFLVRHGQASFGAADYDVLSEHGAAQSAAVGAELCRRGVTGSGAWCGSMRRQRATAEAALAEIGQGLVAKEDPRWNEYDHLDVLAQHGSPTVQGADPRAFQSVLDAALADWARSGGTSLCAESWPAFSARVRGALDELVAGLGKGEQAVVFTSGGVIAALCAQLICSQPQAGSGLEHTFLAMNRVTANGGITKIVSGRGGLSLLSFNEHGHFDGDGATLLSYR</sequence>
<dbReference type="PANTHER" id="PTHR48100">
    <property type="entry name" value="BROAD-SPECIFICITY PHOSPHATASE YOR283W-RELATED"/>
    <property type="match status" value="1"/>
</dbReference>
<dbReference type="Proteomes" id="UP000243799">
    <property type="component" value="Unassembled WGS sequence"/>
</dbReference>
<dbReference type="InterPro" id="IPR029033">
    <property type="entry name" value="His_PPase_superfam"/>
</dbReference>
<evidence type="ECO:0000313" key="2">
    <source>
        <dbReference type="Proteomes" id="UP000243799"/>
    </source>
</evidence>
<dbReference type="SUPFAM" id="SSF53254">
    <property type="entry name" value="Phosphoglycerate mutase-like"/>
    <property type="match status" value="1"/>
</dbReference>
<dbReference type="EMBL" id="FOKG01000022">
    <property type="protein sequence ID" value="SFB58420.1"/>
    <property type="molecule type" value="Genomic_DNA"/>
</dbReference>
<dbReference type="STRING" id="490629.SAMN05216266_12233"/>
<dbReference type="CDD" id="cd07067">
    <property type="entry name" value="HP_PGM_like"/>
    <property type="match status" value="1"/>
</dbReference>
<evidence type="ECO:0000313" key="1">
    <source>
        <dbReference type="EMBL" id="SFB58420.1"/>
    </source>
</evidence>
<proteinExistence type="predicted"/>
<dbReference type="Gene3D" id="3.40.50.1240">
    <property type="entry name" value="Phosphoglycerate mutase-like"/>
    <property type="match status" value="1"/>
</dbReference>
<name>A0A1I1CCD8_9PSEU</name>